<name>A0A835GDU0_SPOEX</name>
<keyword evidence="4" id="KW-1185">Reference proteome</keyword>
<reference evidence="3" key="1">
    <citation type="submission" date="2020-08" db="EMBL/GenBank/DDBJ databases">
        <title>Spodoptera exigua strain:BAW_Kor-Di-RS1 Genome sequencing and assembly.</title>
        <authorList>
            <person name="Kim J."/>
            <person name="Nam H.Y."/>
            <person name="Kwon M."/>
            <person name="Choi J.H."/>
            <person name="Cho S.R."/>
            <person name="Kim G.-H."/>
        </authorList>
    </citation>
    <scope>NUCLEOTIDE SEQUENCE</scope>
    <source>
        <strain evidence="3">BAW_Kor-Di-RS1</strain>
        <tissue evidence="3">Whole-body</tissue>
    </source>
</reference>
<gene>
    <name evidence="3" type="ORF">HW555_009039</name>
</gene>
<evidence type="ECO:0000259" key="2">
    <source>
        <dbReference type="Pfam" id="PF25298"/>
    </source>
</evidence>
<feature type="coiled-coil region" evidence="1">
    <location>
        <begin position="93"/>
        <end position="155"/>
    </location>
</feature>
<dbReference type="Proteomes" id="UP000648187">
    <property type="component" value="Unassembled WGS sequence"/>
</dbReference>
<protein>
    <recommendedName>
        <fullName evidence="2">FP protein C-terminal domain-containing protein</fullName>
    </recommendedName>
</protein>
<dbReference type="AlphaFoldDB" id="A0A835GDU0"/>
<dbReference type="InterPro" id="IPR057251">
    <property type="entry name" value="FP_C"/>
</dbReference>
<evidence type="ECO:0000313" key="4">
    <source>
        <dbReference type="Proteomes" id="UP000648187"/>
    </source>
</evidence>
<evidence type="ECO:0000256" key="1">
    <source>
        <dbReference type="SAM" id="Coils"/>
    </source>
</evidence>
<proteinExistence type="predicted"/>
<feature type="domain" description="FP protein C-terminal" evidence="2">
    <location>
        <begin position="263"/>
        <end position="314"/>
    </location>
</feature>
<accession>A0A835GDU0</accession>
<sequence length="318" mass="36215">MPKSHNPATAAPAVDSPVVVQDSIENNNKVKISAGTSSTAAGIQHYDSAPDLGLIMENITERKKRKFEEKDSCLNDVIKEMFAIFTKDQATRFEELQLTIKSLKEQNNKLTQSLELMSNKYDEFLNKITQLESARREDKKNIEYLEEKVEYLERKSKSTGIEIRNVSKKSGETKSDLCKIVESIAKTVSVDMGQNSIKDIYRIKSKDSSNPIIAEFTSVLIKEKFLGNVKIFNKSKIPSKKLNSTHLGLQGPGKPVYLAETLTTKTQKLFYLARNFQKQYNYDFCWTSHGVIYLRKKGESPHIKITSEMDIEQLRKSE</sequence>
<organism evidence="3 4">
    <name type="scientific">Spodoptera exigua</name>
    <name type="common">Beet armyworm</name>
    <name type="synonym">Noctua fulgens</name>
    <dbReference type="NCBI Taxonomy" id="7107"/>
    <lineage>
        <taxon>Eukaryota</taxon>
        <taxon>Metazoa</taxon>
        <taxon>Ecdysozoa</taxon>
        <taxon>Arthropoda</taxon>
        <taxon>Hexapoda</taxon>
        <taxon>Insecta</taxon>
        <taxon>Pterygota</taxon>
        <taxon>Neoptera</taxon>
        <taxon>Endopterygota</taxon>
        <taxon>Lepidoptera</taxon>
        <taxon>Glossata</taxon>
        <taxon>Ditrysia</taxon>
        <taxon>Noctuoidea</taxon>
        <taxon>Noctuidae</taxon>
        <taxon>Amphipyrinae</taxon>
        <taxon>Spodoptera</taxon>
    </lineage>
</organism>
<keyword evidence="1" id="KW-0175">Coiled coil</keyword>
<comment type="caution">
    <text evidence="3">The sequence shown here is derived from an EMBL/GenBank/DDBJ whole genome shotgun (WGS) entry which is preliminary data.</text>
</comment>
<dbReference type="Pfam" id="PF25298">
    <property type="entry name" value="Baculo_FP_2nd"/>
    <property type="match status" value="1"/>
</dbReference>
<dbReference type="EMBL" id="JACKWZ010000188">
    <property type="protein sequence ID" value="KAF9412469.1"/>
    <property type="molecule type" value="Genomic_DNA"/>
</dbReference>
<evidence type="ECO:0000313" key="3">
    <source>
        <dbReference type="EMBL" id="KAF9412469.1"/>
    </source>
</evidence>